<keyword evidence="3" id="KW-1185">Reference proteome</keyword>
<sequence length="274" mass="30424">MSSTNARFGSMSAFHFLDAGQRFLGVTDTGSWFAGKILRDAEGRPTMIDDYLLAPILDEHGLPLDGKRDSDAEGMNISGQKVTVSFERNHRIAEYELDLEKFASRPKILPLPIPKEELRTNRGIETIAYSPPDGPLRGARVAVTEMSLNKAGNAFAAVLEGPRKGIFYVQRRDGFDISDGDFLPGGDLLLLERKYSFITGISVRLRLIPGDMIKPDATVDGRIIFNADLSYQIDNMEGLDVWQAADGSTRVSMISDDNFSVVQRNLYLEFRLAE</sequence>
<dbReference type="Proteomes" id="UP001237780">
    <property type="component" value="Unassembled WGS sequence"/>
</dbReference>
<gene>
    <name evidence="2" type="ORF">QFZ34_002162</name>
</gene>
<evidence type="ECO:0000313" key="2">
    <source>
        <dbReference type="EMBL" id="MDQ0996980.1"/>
    </source>
</evidence>
<dbReference type="Pfam" id="PF13449">
    <property type="entry name" value="Phytase-like"/>
    <property type="match status" value="1"/>
</dbReference>
<accession>A0ABU0S897</accession>
<dbReference type="InterPro" id="IPR027372">
    <property type="entry name" value="Phytase-like_dom"/>
</dbReference>
<protein>
    <recommendedName>
        <fullName evidence="1">Phytase-like domain-containing protein</fullName>
    </recommendedName>
</protein>
<evidence type="ECO:0000259" key="1">
    <source>
        <dbReference type="Pfam" id="PF13449"/>
    </source>
</evidence>
<reference evidence="2 3" key="1">
    <citation type="submission" date="2023-07" db="EMBL/GenBank/DDBJ databases">
        <title>Comparative genomics of wheat-associated soil bacteria to identify genetic determinants of phenazine resistance.</title>
        <authorList>
            <person name="Mouncey N."/>
        </authorList>
    </citation>
    <scope>NUCLEOTIDE SEQUENCE [LARGE SCALE GENOMIC DNA]</scope>
    <source>
        <strain evidence="2 3">W4I11</strain>
    </source>
</reference>
<dbReference type="EMBL" id="JAUSZT010000003">
    <property type="protein sequence ID" value="MDQ0996980.1"/>
    <property type="molecule type" value="Genomic_DNA"/>
</dbReference>
<feature type="domain" description="Phytase-like" evidence="1">
    <location>
        <begin position="7"/>
        <end position="259"/>
    </location>
</feature>
<name>A0ABU0S897_9HYPH</name>
<evidence type="ECO:0000313" key="3">
    <source>
        <dbReference type="Proteomes" id="UP001237780"/>
    </source>
</evidence>
<dbReference type="RefSeq" id="WP_307280400.1">
    <property type="nucleotide sequence ID" value="NZ_JAUSZT010000003.1"/>
</dbReference>
<comment type="caution">
    <text evidence="2">The sequence shown here is derived from an EMBL/GenBank/DDBJ whole genome shotgun (WGS) entry which is preliminary data.</text>
</comment>
<proteinExistence type="predicted"/>
<organism evidence="2 3">
    <name type="scientific">Phyllobacterium ifriqiyense</name>
    <dbReference type="NCBI Taxonomy" id="314238"/>
    <lineage>
        <taxon>Bacteria</taxon>
        <taxon>Pseudomonadati</taxon>
        <taxon>Pseudomonadota</taxon>
        <taxon>Alphaproteobacteria</taxon>
        <taxon>Hyphomicrobiales</taxon>
        <taxon>Phyllobacteriaceae</taxon>
        <taxon>Phyllobacterium</taxon>
    </lineage>
</organism>